<reference evidence="2 3" key="1">
    <citation type="journal article" date="2023" name="Nucleic Acids Res.">
        <title>The hologenome of Daphnia magna reveals possible DNA methylation and microbiome-mediated evolution of the host genome.</title>
        <authorList>
            <person name="Chaturvedi A."/>
            <person name="Li X."/>
            <person name="Dhandapani V."/>
            <person name="Marshall H."/>
            <person name="Kissane S."/>
            <person name="Cuenca-Cambronero M."/>
            <person name="Asole G."/>
            <person name="Calvet F."/>
            <person name="Ruiz-Romero M."/>
            <person name="Marangio P."/>
            <person name="Guigo R."/>
            <person name="Rago D."/>
            <person name="Mirbahai L."/>
            <person name="Eastwood N."/>
            <person name="Colbourne J.K."/>
            <person name="Zhou J."/>
            <person name="Mallon E."/>
            <person name="Orsini L."/>
        </authorList>
    </citation>
    <scope>NUCLEOTIDE SEQUENCE [LARGE SCALE GENOMIC DNA]</scope>
    <source>
        <strain evidence="2">LRV0_1</strain>
    </source>
</reference>
<gene>
    <name evidence="2" type="ORF">OUZ56_015450</name>
</gene>
<feature type="compositionally biased region" description="Pro residues" evidence="1">
    <location>
        <begin position="68"/>
        <end position="86"/>
    </location>
</feature>
<dbReference type="Proteomes" id="UP001234178">
    <property type="component" value="Unassembled WGS sequence"/>
</dbReference>
<evidence type="ECO:0000313" key="3">
    <source>
        <dbReference type="Proteomes" id="UP001234178"/>
    </source>
</evidence>
<sequence>MVSTNVPTHPDLRIFVTGNGSKRIPTPGPTGSPRPPNTPAARQAPPPPPPPIKVPRPPPTPAARQGPHPNPPPTEVSRPPPLKFKC</sequence>
<accession>A0ABR0AMW3</accession>
<name>A0ABR0AMW3_9CRUS</name>
<organism evidence="2 3">
    <name type="scientific">Daphnia magna</name>
    <dbReference type="NCBI Taxonomy" id="35525"/>
    <lineage>
        <taxon>Eukaryota</taxon>
        <taxon>Metazoa</taxon>
        <taxon>Ecdysozoa</taxon>
        <taxon>Arthropoda</taxon>
        <taxon>Crustacea</taxon>
        <taxon>Branchiopoda</taxon>
        <taxon>Diplostraca</taxon>
        <taxon>Cladocera</taxon>
        <taxon>Anomopoda</taxon>
        <taxon>Daphniidae</taxon>
        <taxon>Daphnia</taxon>
    </lineage>
</organism>
<protein>
    <submittedName>
        <fullName evidence="2">Uncharacterized protein</fullName>
    </submittedName>
</protein>
<feature type="compositionally biased region" description="Pro residues" evidence="1">
    <location>
        <begin position="26"/>
        <end position="61"/>
    </location>
</feature>
<dbReference type="EMBL" id="JAOYFB010000038">
    <property type="protein sequence ID" value="KAK4026454.1"/>
    <property type="molecule type" value="Genomic_DNA"/>
</dbReference>
<comment type="caution">
    <text evidence="2">The sequence shown here is derived from an EMBL/GenBank/DDBJ whole genome shotgun (WGS) entry which is preliminary data.</text>
</comment>
<evidence type="ECO:0000313" key="2">
    <source>
        <dbReference type="EMBL" id="KAK4026454.1"/>
    </source>
</evidence>
<proteinExistence type="predicted"/>
<feature type="region of interest" description="Disordered" evidence="1">
    <location>
        <begin position="1"/>
        <end position="86"/>
    </location>
</feature>
<keyword evidence="3" id="KW-1185">Reference proteome</keyword>
<evidence type="ECO:0000256" key="1">
    <source>
        <dbReference type="SAM" id="MobiDB-lite"/>
    </source>
</evidence>